<reference evidence="16 23" key="4">
    <citation type="submission" date="2018-08" db="EMBL/GenBank/DDBJ databases">
        <title>A genome reference for cultivated species of the human gut microbiota.</title>
        <authorList>
            <person name="Zou Y."/>
            <person name="Xue W."/>
            <person name="Luo G."/>
        </authorList>
    </citation>
    <scope>NUCLEOTIDE SEQUENCE [LARGE SCALE GENOMIC DNA]</scope>
    <source>
        <strain evidence="16 23">AM30-4</strain>
    </source>
</reference>
<dbReference type="EMBL" id="WKMY01000015">
    <property type="protein sequence ID" value="MRY95018.1"/>
    <property type="molecule type" value="Genomic_DNA"/>
</dbReference>
<evidence type="ECO:0000313" key="22">
    <source>
        <dbReference type="Proteomes" id="UP000195950"/>
    </source>
</evidence>
<dbReference type="InterPro" id="IPR032790">
    <property type="entry name" value="GDE_C"/>
</dbReference>
<dbReference type="EMBL" id="VOHW01000007">
    <property type="protein sequence ID" value="TWV61040.1"/>
    <property type="molecule type" value="Genomic_DNA"/>
</dbReference>
<dbReference type="Proteomes" id="UP000095455">
    <property type="component" value="Unassembled WGS sequence"/>
</dbReference>
<dbReference type="Proteomes" id="UP001221009">
    <property type="component" value="Chromosome"/>
</dbReference>
<dbReference type="Gene3D" id="1.50.10.10">
    <property type="match status" value="1"/>
</dbReference>
<dbReference type="SUPFAM" id="SSF48208">
    <property type="entry name" value="Six-hairpin glycosidases"/>
    <property type="match status" value="1"/>
</dbReference>
<evidence type="ECO:0000313" key="20">
    <source>
        <dbReference type="Proteomes" id="UP000095455"/>
    </source>
</evidence>
<dbReference type="Proteomes" id="UP000315827">
    <property type="component" value="Unassembled WGS sequence"/>
</dbReference>
<evidence type="ECO:0000313" key="28">
    <source>
        <dbReference type="Proteomes" id="UP000450599"/>
    </source>
</evidence>
<reference evidence="17 24" key="6">
    <citation type="submission" date="2019-07" db="EMBL/GenBank/DDBJ databases">
        <title>Genome sequencing of Parabacteroides distasonis iSURF_7.</title>
        <authorList>
            <person name="Degefu H.N."/>
            <person name="Ruoff K.L."/>
            <person name="Price C.E."/>
            <person name="Valls R.A."/>
            <person name="O'Toole G.A."/>
        </authorList>
    </citation>
    <scope>NUCLEOTIDE SEQUENCE [LARGE SCALE GENOMIC DNA]</scope>
    <source>
        <strain evidence="17 24">CFPLTA003_1B</strain>
    </source>
</reference>
<reference evidence="14" key="3">
    <citation type="journal article" date="2018" name="BMC Genomics">
        <title>Whole genome sequencing and function prediction of 133 gut anaerobes isolated from chicken caecum in pure cultures.</title>
        <authorList>
            <person name="Medvecky M."/>
            <person name="Cejkova D."/>
            <person name="Polansky O."/>
            <person name="Karasova D."/>
            <person name="Kubasova T."/>
            <person name="Cizek A."/>
            <person name="Rychlik I."/>
        </authorList>
    </citation>
    <scope>NUCLEOTIDE SEQUENCE</scope>
    <source>
        <strain evidence="14">An199</strain>
    </source>
</reference>
<reference evidence="6" key="8">
    <citation type="submission" date="2023-01" db="EMBL/GenBank/DDBJ databases">
        <title>Human gut microbiome strain richness.</title>
        <authorList>
            <person name="Chen-Liaw A."/>
        </authorList>
    </citation>
    <scope>NUCLEOTIDE SEQUENCE</scope>
    <source>
        <strain evidence="6">RTP21484st1_E5_RTP21484_190118</strain>
    </source>
</reference>
<evidence type="ECO:0000313" key="19">
    <source>
        <dbReference type="Proteomes" id="UP000095332"/>
    </source>
</evidence>
<dbReference type="EMBL" id="JAQMPJ010000014">
    <property type="protein sequence ID" value="MDB9006263.1"/>
    <property type="molecule type" value="Genomic_DNA"/>
</dbReference>
<name>A0A173W0Z9_PARDI</name>
<dbReference type="InterPro" id="IPR012341">
    <property type="entry name" value="6hp_glycosidase-like_sf"/>
</dbReference>
<reference evidence="15 32" key="7">
    <citation type="submission" date="2020-04" db="EMBL/GenBank/DDBJ databases">
        <title>Complete Genomes and Methylome analysis of CBBP consortium that reverse antibiotic-induced susceptibility to vancomycin-resistant Enterococcus faecium infection.</title>
        <authorList>
            <person name="Fomenkov A."/>
            <person name="Zhang Z."/>
            <person name="Pamer E."/>
            <person name="Roberts R.J."/>
        </authorList>
    </citation>
    <scope>NUCLEOTIDE SEQUENCE [LARGE SCALE GENOMIC DNA]</scope>
    <source>
        <strain evidence="32">CBBP</strain>
        <strain evidence="15">CBBP-1</strain>
    </source>
</reference>
<dbReference type="Proteomes" id="UP000463337">
    <property type="component" value="Unassembled WGS sequence"/>
</dbReference>
<feature type="domain" description="Glycogen debranching enzyme bacterial and archaeal type N-terminal" evidence="2">
    <location>
        <begin position="20"/>
        <end position="240"/>
    </location>
</feature>
<dbReference type="EMBL" id="WKMX01000019">
    <property type="protein sequence ID" value="MRZ08093.1"/>
    <property type="molecule type" value="Genomic_DNA"/>
</dbReference>
<dbReference type="Proteomes" id="UP000441358">
    <property type="component" value="Unassembled WGS sequence"/>
</dbReference>
<dbReference type="Pfam" id="PF06202">
    <property type="entry name" value="GDE_C"/>
    <property type="match status" value="1"/>
</dbReference>
<proteinExistence type="predicted"/>
<dbReference type="GO" id="GO:0004134">
    <property type="term" value="F:4-alpha-glucanotransferase activity"/>
    <property type="evidence" value="ECO:0007669"/>
    <property type="project" value="InterPro"/>
</dbReference>
<evidence type="ECO:0000313" key="25">
    <source>
        <dbReference type="Proteomes" id="UP000432516"/>
    </source>
</evidence>
<evidence type="ECO:0000259" key="1">
    <source>
        <dbReference type="Pfam" id="PF06202"/>
    </source>
</evidence>
<evidence type="ECO:0000313" key="10">
    <source>
        <dbReference type="EMBL" id="MRZ08093.1"/>
    </source>
</evidence>
<dbReference type="InterPro" id="IPR024742">
    <property type="entry name" value="Glycogen_debranch_N"/>
</dbReference>
<dbReference type="Proteomes" id="UP000450599">
    <property type="component" value="Unassembled WGS sequence"/>
</dbReference>
<evidence type="ECO:0000313" key="32">
    <source>
        <dbReference type="Proteomes" id="UP000501982"/>
    </source>
</evidence>
<dbReference type="EMBL" id="QSJN01000006">
    <property type="protein sequence ID" value="RHD74523.1"/>
    <property type="molecule type" value="Genomic_DNA"/>
</dbReference>
<evidence type="ECO:0000313" key="31">
    <source>
        <dbReference type="Proteomes" id="UP000471216"/>
    </source>
</evidence>
<reference evidence="19 20" key="1">
    <citation type="submission" date="2015-09" db="EMBL/GenBank/DDBJ databases">
        <authorList>
            <consortium name="Pathogen Informatics"/>
        </authorList>
    </citation>
    <scope>NUCLEOTIDE SEQUENCE [LARGE SCALE GENOMIC DNA]</scope>
    <source>
        <strain evidence="4 20">2789STDY5608822</strain>
        <strain evidence="3 21">2789STDY5608872</strain>
        <strain evidence="5 19">2789STDY5834948</strain>
    </source>
</reference>
<dbReference type="EMBL" id="CYXP01000011">
    <property type="protein sequence ID" value="CUN32097.1"/>
    <property type="molecule type" value="Genomic_DNA"/>
</dbReference>
<dbReference type="EMBL" id="CP120353">
    <property type="protein sequence ID" value="WET64602.1"/>
    <property type="molecule type" value="Genomic_DNA"/>
</dbReference>
<evidence type="ECO:0000313" key="8">
    <source>
        <dbReference type="EMBL" id="MRY86196.1"/>
    </source>
</evidence>
<dbReference type="OrthoDB" id="9761875at2"/>
<evidence type="ECO:0000313" key="14">
    <source>
        <dbReference type="EMBL" id="OUP19233.1"/>
    </source>
</evidence>
<evidence type="ECO:0000313" key="17">
    <source>
        <dbReference type="EMBL" id="TWV61040.1"/>
    </source>
</evidence>
<dbReference type="Proteomes" id="UP000432516">
    <property type="component" value="Unassembled WGS sequence"/>
</dbReference>
<evidence type="ECO:0000313" key="27">
    <source>
        <dbReference type="Proteomes" id="UP000441609"/>
    </source>
</evidence>
<evidence type="ECO:0000313" key="7">
    <source>
        <dbReference type="EMBL" id="MRY57277.1"/>
    </source>
</evidence>
<dbReference type="EMBL" id="CP051672">
    <property type="protein sequence ID" value="QJE28507.1"/>
    <property type="molecule type" value="Genomic_DNA"/>
</dbReference>
<dbReference type="InterPro" id="IPR010401">
    <property type="entry name" value="AGL/Gdb1"/>
</dbReference>
<dbReference type="EMBL" id="WKNE01000021">
    <property type="protein sequence ID" value="MRZ56754.1"/>
    <property type="molecule type" value="Genomic_DNA"/>
</dbReference>
<dbReference type="Proteomes" id="UP001210126">
    <property type="component" value="Unassembled WGS sequence"/>
</dbReference>
<dbReference type="EMBL" id="WKMC01000005">
    <property type="protein sequence ID" value="MRZ50377.1"/>
    <property type="molecule type" value="Genomic_DNA"/>
</dbReference>
<dbReference type="Pfam" id="PF12439">
    <property type="entry name" value="GDE_N"/>
    <property type="match status" value="1"/>
</dbReference>
<dbReference type="EMBL" id="CZBM01000014">
    <property type="protein sequence ID" value="CUQ46698.1"/>
    <property type="molecule type" value="Genomic_DNA"/>
</dbReference>
<dbReference type="Proteomes" id="UP000095591">
    <property type="component" value="Unassembled WGS sequence"/>
</dbReference>
<dbReference type="EMBL" id="WKLT01000003">
    <property type="protein sequence ID" value="MRY57277.1"/>
    <property type="molecule type" value="Genomic_DNA"/>
</dbReference>
<dbReference type="InterPro" id="IPR008928">
    <property type="entry name" value="6-hairpin_glycosidase_sf"/>
</dbReference>
<dbReference type="EMBL" id="CYYK01000016">
    <property type="protein sequence ID" value="CUP06227.1"/>
    <property type="molecule type" value="Genomic_DNA"/>
</dbReference>
<evidence type="ECO:0000313" key="16">
    <source>
        <dbReference type="EMBL" id="RHD74523.1"/>
    </source>
</evidence>
<dbReference type="Proteomes" id="UP000501982">
    <property type="component" value="Chromosome"/>
</dbReference>
<dbReference type="Proteomes" id="UP000284660">
    <property type="component" value="Unassembled WGS sequence"/>
</dbReference>
<feature type="domain" description="Glycogen debranching enzyme C-terminal" evidence="1">
    <location>
        <begin position="280"/>
        <end position="633"/>
    </location>
</feature>
<evidence type="ECO:0000313" key="23">
    <source>
        <dbReference type="Proteomes" id="UP000284660"/>
    </source>
</evidence>
<dbReference type="Proteomes" id="UP000441609">
    <property type="component" value="Unassembled WGS sequence"/>
</dbReference>
<dbReference type="AlphaFoldDB" id="A0A173W0Z9"/>
<evidence type="ECO:0000313" key="24">
    <source>
        <dbReference type="Proteomes" id="UP000315827"/>
    </source>
</evidence>
<evidence type="ECO:0000313" key="4">
    <source>
        <dbReference type="EMBL" id="CUP06227.1"/>
    </source>
</evidence>
<sequence>MSYLKFDKTVMINLEESLTREVLRTNRLGAYHCTTVVDCNTRKYHGLLVMPVPAIDDDNHVLLSSFDETVIQHGAEFNLGLHKYAGDNFSPKGHKYIREYSSETVPRTLYRVGGVIFSKEKVFSMYENRIMIKYTLEDAHSATTLRFRPFLAFRSVKNLTQANGNVNQSYEEVTNGIKTCMYPGYPELYMQFNKKVKFVYEPYWYNGIEYPKEQERGYPYQEDLYVPGYFEVPIKKGETIIFSAGDSAVATTRLKALYENEVVARTPRTSFFNCLKNSAQQFYFRPKEDDAYLLAGYPWFKVRARDLFVALPGSTLSIDDPVRFEKIMHTAMPAMRAYMENGRFDAVIREIEHPDVFLWAIWAIQQYAKHEGVEKARELYGDFVKEVIDYIRDQKHPDMKLMENGLLFANGKDKAITWMNSTVNGKPVVTRSGYIVEFNALWYNALCFYTELMGGVPVEGIDPIIKSMDKSFPETFVNGYNYLFDSVNGSTVDWSVRPNMIFAVALPYSPLTRMQKRAVVDIVTKELLTPKGLRSLSPKSEGYRPYYVGPQYERDLAYHQGTAWPWLLGAYLEAYLRVFGKSGVAFAERMLISLEEEMSLHCIGTIPELFDGNPPFTGRGAVSFAMNVAAILRVVDLLKKYNAE</sequence>
<evidence type="ECO:0000313" key="21">
    <source>
        <dbReference type="Proteomes" id="UP000095591"/>
    </source>
</evidence>
<evidence type="ECO:0000313" key="12">
    <source>
        <dbReference type="EMBL" id="MRZ56754.1"/>
    </source>
</evidence>
<dbReference type="PANTHER" id="PTHR10569">
    <property type="entry name" value="GLYCOGEN DEBRANCHING ENZYME"/>
    <property type="match status" value="1"/>
</dbReference>
<dbReference type="PANTHER" id="PTHR10569:SF2">
    <property type="entry name" value="GLYCOGEN DEBRANCHING ENZYME"/>
    <property type="match status" value="1"/>
</dbReference>
<evidence type="ECO:0000313" key="30">
    <source>
        <dbReference type="Proteomes" id="UP000463337"/>
    </source>
</evidence>
<protein>
    <submittedName>
        <fullName evidence="7">4-alpha-glucanotransferase</fullName>
    </submittedName>
    <submittedName>
        <fullName evidence="6">Glycogen debranching enzyme N-terminal domain-containing protein</fullName>
    </submittedName>
    <submittedName>
        <fullName evidence="3">Putative glycogen debranching enzyme, archaeal type</fullName>
    </submittedName>
</protein>
<dbReference type="GO" id="GO:0004135">
    <property type="term" value="F:amylo-alpha-1,6-glucosidase activity"/>
    <property type="evidence" value="ECO:0007669"/>
    <property type="project" value="InterPro"/>
</dbReference>
<evidence type="ECO:0000313" key="13">
    <source>
        <dbReference type="EMBL" id="MSB73796.1"/>
    </source>
</evidence>
<dbReference type="EMBL" id="WKMW01000021">
    <property type="protein sequence ID" value="MRY86196.1"/>
    <property type="molecule type" value="Genomic_DNA"/>
</dbReference>
<evidence type="ECO:0000313" key="18">
    <source>
        <dbReference type="EMBL" id="WET64602.1"/>
    </source>
</evidence>
<dbReference type="Proteomes" id="UP000195950">
    <property type="component" value="Unassembled WGS sequence"/>
</dbReference>
<reference evidence="25 26" key="5">
    <citation type="journal article" date="2019" name="Nat. Med.">
        <title>A library of human gut bacterial isolates paired with longitudinal multiomics data enables mechanistic microbiome research.</title>
        <authorList>
            <person name="Poyet M."/>
            <person name="Groussin M."/>
            <person name="Gibbons S.M."/>
            <person name="Avila-Pacheco J."/>
            <person name="Jiang X."/>
            <person name="Kearney S.M."/>
            <person name="Perrotta A.R."/>
            <person name="Berdy B."/>
            <person name="Zhao S."/>
            <person name="Lieberman T.D."/>
            <person name="Swanson P.K."/>
            <person name="Smith M."/>
            <person name="Roesemann S."/>
            <person name="Alexander J.E."/>
            <person name="Rich S.A."/>
            <person name="Livny J."/>
            <person name="Vlamakis H."/>
            <person name="Clish C."/>
            <person name="Bullock K."/>
            <person name="Deik A."/>
            <person name="Scott J."/>
            <person name="Pierce K.A."/>
            <person name="Xavier R.J."/>
            <person name="Alm E.J."/>
        </authorList>
    </citation>
    <scope>NUCLEOTIDE SEQUENCE [LARGE SCALE GENOMIC DNA]</scope>
    <source>
        <strain evidence="10 31">BIOML-A10</strain>
        <strain evidence="8 28">BIOML-A11</strain>
        <strain evidence="12 25">BIOML-A2</strain>
        <strain evidence="13 27">BIOML-A20</strain>
        <strain evidence="11 26">BIOML-A32</strain>
        <strain evidence="7 30">BIOML-A41</strain>
        <strain evidence="9 29">BIOML-A9</strain>
    </source>
</reference>
<dbReference type="EMBL" id="NFJX01000007">
    <property type="protein sequence ID" value="OUP19233.1"/>
    <property type="molecule type" value="Genomic_DNA"/>
</dbReference>
<dbReference type="Proteomes" id="UP000471216">
    <property type="component" value="Unassembled WGS sequence"/>
</dbReference>
<dbReference type="GO" id="GO:0005980">
    <property type="term" value="P:glycogen catabolic process"/>
    <property type="evidence" value="ECO:0007669"/>
    <property type="project" value="InterPro"/>
</dbReference>
<reference evidence="18" key="9">
    <citation type="submission" date="2023-03" db="EMBL/GenBank/DDBJ databases">
        <title>Parabacteroides distasonis, a bacteria resistant against UC.</title>
        <authorList>
            <person name="Dai W."/>
        </authorList>
    </citation>
    <scope>NUCLEOTIDE SEQUENCE</scope>
    <source>
        <strain evidence="18">F1-28</strain>
    </source>
</reference>
<accession>A0A173W0Z9</accession>
<evidence type="ECO:0000313" key="5">
    <source>
        <dbReference type="EMBL" id="CUQ46698.1"/>
    </source>
</evidence>
<evidence type="ECO:0000259" key="2">
    <source>
        <dbReference type="Pfam" id="PF12439"/>
    </source>
</evidence>
<evidence type="ECO:0000313" key="3">
    <source>
        <dbReference type="EMBL" id="CUN32097.1"/>
    </source>
</evidence>
<evidence type="ECO:0000313" key="29">
    <source>
        <dbReference type="Proteomes" id="UP000461276"/>
    </source>
</evidence>
<reference evidence="22" key="2">
    <citation type="submission" date="2017-04" db="EMBL/GenBank/DDBJ databases">
        <title>Function of individual gut microbiota members based on whole genome sequencing of pure cultures obtained from chicken caecum.</title>
        <authorList>
            <person name="Medvecky M."/>
            <person name="Cejkova D."/>
            <person name="Polansky O."/>
            <person name="Karasova D."/>
            <person name="Kubasova T."/>
            <person name="Cizek A."/>
            <person name="Rychlik I."/>
        </authorList>
    </citation>
    <scope>NUCLEOTIDE SEQUENCE [LARGE SCALE GENOMIC DNA]</scope>
    <source>
        <strain evidence="22">An199</strain>
    </source>
</reference>
<evidence type="ECO:0000313" key="26">
    <source>
        <dbReference type="Proteomes" id="UP000441358"/>
    </source>
</evidence>
<keyword evidence="7" id="KW-0808">Transferase</keyword>
<evidence type="ECO:0000313" key="15">
    <source>
        <dbReference type="EMBL" id="QJE28507.1"/>
    </source>
</evidence>
<dbReference type="Proteomes" id="UP000461276">
    <property type="component" value="Unassembled WGS sequence"/>
</dbReference>
<gene>
    <name evidence="14" type="ORF">B5F32_09945</name>
    <name evidence="16" type="ORF">DW782_11730</name>
    <name evidence="4" type="ORF">ERS852380_03833</name>
    <name evidence="3" type="ORF">ERS852429_03913</name>
    <name evidence="5" type="ORF">ERS852560_03145</name>
    <name evidence="17" type="ORF">FSA05_12765</name>
    <name evidence="10" type="ORF">GKD54_18165</name>
    <name evidence="8" type="ORF">GKD58_18410</name>
    <name evidence="7" type="ORF">GKD59_04980</name>
    <name evidence="11" type="ORF">GKD66_09095</name>
    <name evidence="9" type="ORF">GKD67_17635</name>
    <name evidence="12" type="ORF">GKD68_18815</name>
    <name evidence="13" type="ORF">GKD70_10975</name>
    <name evidence="15" type="ORF">HHO38_09215</name>
    <name evidence="18" type="ORF">P2T59_01105</name>
    <name evidence="6" type="ORF">PN599_14785</name>
</gene>
<evidence type="ECO:0000313" key="9">
    <source>
        <dbReference type="EMBL" id="MRY95018.1"/>
    </source>
</evidence>
<dbReference type="EMBL" id="WKMO01000008">
    <property type="protein sequence ID" value="MSB73796.1"/>
    <property type="molecule type" value="Genomic_DNA"/>
</dbReference>
<evidence type="ECO:0000313" key="6">
    <source>
        <dbReference type="EMBL" id="MDB9006263.1"/>
    </source>
</evidence>
<evidence type="ECO:0000313" key="11">
    <source>
        <dbReference type="EMBL" id="MRZ50377.1"/>
    </source>
</evidence>
<organism evidence="3 21">
    <name type="scientific">Parabacteroides distasonis</name>
    <dbReference type="NCBI Taxonomy" id="823"/>
    <lineage>
        <taxon>Bacteria</taxon>
        <taxon>Pseudomonadati</taxon>
        <taxon>Bacteroidota</taxon>
        <taxon>Bacteroidia</taxon>
        <taxon>Bacteroidales</taxon>
        <taxon>Tannerellaceae</taxon>
        <taxon>Parabacteroides</taxon>
    </lineage>
</organism>
<dbReference type="Proteomes" id="UP000095332">
    <property type="component" value="Unassembled WGS sequence"/>
</dbReference>
<dbReference type="RefSeq" id="WP_005861612.1">
    <property type="nucleotide sequence ID" value="NZ_CABMKT010000001.1"/>
</dbReference>